<dbReference type="InterPro" id="IPR013708">
    <property type="entry name" value="Shikimate_DH-bd_N"/>
</dbReference>
<comment type="pathway">
    <text evidence="1">Metabolic intermediate biosynthesis; chorismate biosynthesis; chorismate from D-erythrose 4-phosphate and phosphoenolpyruvate: step 4/7.</text>
</comment>
<dbReference type="PANTHER" id="PTHR21089">
    <property type="entry name" value="SHIKIMATE DEHYDROGENASE"/>
    <property type="match status" value="1"/>
</dbReference>
<proteinExistence type="predicted"/>
<dbReference type="EMBL" id="JBHTHR010001383">
    <property type="protein sequence ID" value="MFD0804132.1"/>
    <property type="molecule type" value="Genomic_DNA"/>
</dbReference>
<dbReference type="SUPFAM" id="SSF53223">
    <property type="entry name" value="Aminoacid dehydrogenase-like, N-terminal domain"/>
    <property type="match status" value="1"/>
</dbReference>
<keyword evidence="5" id="KW-1185">Reference proteome</keyword>
<feature type="non-terminal residue" evidence="4">
    <location>
        <position position="129"/>
    </location>
</feature>
<accession>A0ABW3BM74</accession>
<evidence type="ECO:0000256" key="2">
    <source>
        <dbReference type="ARBA" id="ARBA00023141"/>
    </source>
</evidence>
<dbReference type="PANTHER" id="PTHR21089:SF1">
    <property type="entry name" value="BIFUNCTIONAL 3-DEHYDROQUINATE DEHYDRATASE_SHIKIMATE DEHYDROGENASE, CHLOROPLASTIC"/>
    <property type="match status" value="1"/>
</dbReference>
<keyword evidence="2" id="KW-0057">Aromatic amino acid biosynthesis</keyword>
<sequence length="129" mass="13183">MRAAVLGSPVGHSLSPVLHTAAYSALGLAGEWSYGRYECAEEELAAFIKGCGDDWAGLSLTMPLKREALRLADGAEPVARDVGSANTVVFGGGRRQAFNTDVHGIAAALREAGVRRVSSAAVLGGGATA</sequence>
<reference evidence="5" key="1">
    <citation type="journal article" date="2019" name="Int. J. Syst. Evol. Microbiol.">
        <title>The Global Catalogue of Microorganisms (GCM) 10K type strain sequencing project: providing services to taxonomists for standard genome sequencing and annotation.</title>
        <authorList>
            <consortium name="The Broad Institute Genomics Platform"/>
            <consortium name="The Broad Institute Genome Sequencing Center for Infectious Disease"/>
            <person name="Wu L."/>
            <person name="Ma J."/>
        </authorList>
    </citation>
    <scope>NUCLEOTIDE SEQUENCE [LARGE SCALE GENOMIC DNA]</scope>
    <source>
        <strain evidence="5">CCUG 63369</strain>
    </source>
</reference>
<evidence type="ECO:0000313" key="5">
    <source>
        <dbReference type="Proteomes" id="UP001596956"/>
    </source>
</evidence>
<name>A0ABW3BM74_9ACTN</name>
<dbReference type="Proteomes" id="UP001596956">
    <property type="component" value="Unassembled WGS sequence"/>
</dbReference>
<feature type="domain" description="Shikimate dehydrogenase substrate binding N-terminal" evidence="3">
    <location>
        <begin position="5"/>
        <end position="88"/>
    </location>
</feature>
<organism evidence="4 5">
    <name type="scientific">Streptomonospora algeriensis</name>
    <dbReference type="NCBI Taxonomy" id="995084"/>
    <lineage>
        <taxon>Bacteria</taxon>
        <taxon>Bacillati</taxon>
        <taxon>Actinomycetota</taxon>
        <taxon>Actinomycetes</taxon>
        <taxon>Streptosporangiales</taxon>
        <taxon>Nocardiopsidaceae</taxon>
        <taxon>Streptomonospora</taxon>
    </lineage>
</organism>
<gene>
    <name evidence="4" type="ORF">ACFQZU_22845</name>
</gene>
<protein>
    <submittedName>
        <fullName evidence="4">Shikimate dehydrogenase family protein</fullName>
    </submittedName>
</protein>
<dbReference type="Pfam" id="PF08501">
    <property type="entry name" value="Shikimate_dh_N"/>
    <property type="match status" value="1"/>
</dbReference>
<dbReference type="InterPro" id="IPR022893">
    <property type="entry name" value="Shikimate_DH_fam"/>
</dbReference>
<dbReference type="InterPro" id="IPR046346">
    <property type="entry name" value="Aminoacid_DH-like_N_sf"/>
</dbReference>
<keyword evidence="2" id="KW-0028">Amino-acid biosynthesis</keyword>
<evidence type="ECO:0000313" key="4">
    <source>
        <dbReference type="EMBL" id="MFD0804132.1"/>
    </source>
</evidence>
<comment type="caution">
    <text evidence="4">The sequence shown here is derived from an EMBL/GenBank/DDBJ whole genome shotgun (WGS) entry which is preliminary data.</text>
</comment>
<evidence type="ECO:0000259" key="3">
    <source>
        <dbReference type="Pfam" id="PF08501"/>
    </source>
</evidence>
<evidence type="ECO:0000256" key="1">
    <source>
        <dbReference type="ARBA" id="ARBA00004871"/>
    </source>
</evidence>
<dbReference type="Gene3D" id="3.40.50.10860">
    <property type="entry name" value="Leucine Dehydrogenase, chain A, domain 1"/>
    <property type="match status" value="1"/>
</dbReference>